<keyword evidence="4" id="KW-1185">Reference proteome</keyword>
<accession>A0A9N8H2E3</accession>
<reference evidence="3" key="1">
    <citation type="submission" date="2020-06" db="EMBL/GenBank/DDBJ databases">
        <authorList>
            <consortium name="Plant Systems Biology data submission"/>
        </authorList>
    </citation>
    <scope>NUCLEOTIDE SEQUENCE</scope>
    <source>
        <strain evidence="3">D6</strain>
    </source>
</reference>
<dbReference type="Proteomes" id="UP001153069">
    <property type="component" value="Unassembled WGS sequence"/>
</dbReference>
<feature type="signal peptide" evidence="2">
    <location>
        <begin position="1"/>
        <end position="25"/>
    </location>
</feature>
<dbReference type="AlphaFoldDB" id="A0A9N8H2E3"/>
<feature type="chain" id="PRO_5040264913" description="VWFD domain-containing protein" evidence="2">
    <location>
        <begin position="26"/>
        <end position="298"/>
    </location>
</feature>
<proteinExistence type="predicted"/>
<comment type="caution">
    <text evidence="3">The sequence shown here is derived from an EMBL/GenBank/DDBJ whole genome shotgun (WGS) entry which is preliminary data.</text>
</comment>
<name>A0A9N8H2E3_9STRA</name>
<dbReference type="EMBL" id="CAICTM010000034">
    <property type="protein sequence ID" value="CAB9498266.1"/>
    <property type="molecule type" value="Genomic_DNA"/>
</dbReference>
<feature type="compositionally biased region" description="Low complexity" evidence="1">
    <location>
        <begin position="95"/>
        <end position="116"/>
    </location>
</feature>
<protein>
    <recommendedName>
        <fullName evidence="5">VWFD domain-containing protein</fullName>
    </recommendedName>
</protein>
<evidence type="ECO:0000313" key="3">
    <source>
        <dbReference type="EMBL" id="CAB9498266.1"/>
    </source>
</evidence>
<organism evidence="3 4">
    <name type="scientific">Seminavis robusta</name>
    <dbReference type="NCBI Taxonomy" id="568900"/>
    <lineage>
        <taxon>Eukaryota</taxon>
        <taxon>Sar</taxon>
        <taxon>Stramenopiles</taxon>
        <taxon>Ochrophyta</taxon>
        <taxon>Bacillariophyta</taxon>
        <taxon>Bacillariophyceae</taxon>
        <taxon>Bacillariophycidae</taxon>
        <taxon>Naviculales</taxon>
        <taxon>Naviculaceae</taxon>
        <taxon>Seminavis</taxon>
    </lineage>
</organism>
<feature type="region of interest" description="Disordered" evidence="1">
    <location>
        <begin position="68"/>
        <end position="123"/>
    </location>
</feature>
<gene>
    <name evidence="3" type="ORF">SEMRO_34_G021990.1</name>
</gene>
<evidence type="ECO:0008006" key="5">
    <source>
        <dbReference type="Google" id="ProtNLM"/>
    </source>
</evidence>
<sequence>MMISKTNLLVFATIANFVAIGTLMALPKNQPGSTTVSSGIDGIDGIEAPKAAPIEAVAVVSGVPAVQRRRRLDDPGTSAESVERGFSIPSPTTPAPSAAPQDAPTPDSSPTTDTTTNPNEEMEEKKYYTAWMSDMQVRYRRSGIVREANIYLEGRPERLRFRIYKDFVRVDIDWRANPEHYKGAIGLLGSYDLGGKRVARDGKTYIHLHTEFGQEWQVQEDEPKLFHTYEGATVSPNKCMLPEYKNKQEWKASLRRRLAGGLTKEQIEKACAHVDPGERDECIFDVTATQDLEMANVY</sequence>
<evidence type="ECO:0000313" key="4">
    <source>
        <dbReference type="Proteomes" id="UP001153069"/>
    </source>
</evidence>
<evidence type="ECO:0000256" key="2">
    <source>
        <dbReference type="SAM" id="SignalP"/>
    </source>
</evidence>
<evidence type="ECO:0000256" key="1">
    <source>
        <dbReference type="SAM" id="MobiDB-lite"/>
    </source>
</evidence>
<keyword evidence="2" id="KW-0732">Signal</keyword>